<evidence type="ECO:0000313" key="2">
    <source>
        <dbReference type="Proteomes" id="UP000249986"/>
    </source>
</evidence>
<name>A0A2X2Y2S1_CLOPF</name>
<gene>
    <name evidence="1" type="ORF">NCTC10719_01867</name>
</gene>
<reference evidence="1 2" key="1">
    <citation type="submission" date="2018-06" db="EMBL/GenBank/DDBJ databases">
        <authorList>
            <consortium name="Pathogen Informatics"/>
            <person name="Doyle S."/>
        </authorList>
    </citation>
    <scope>NUCLEOTIDE SEQUENCE [LARGE SCALE GENOMIC DNA]</scope>
    <source>
        <strain evidence="1 2">NCTC10719</strain>
    </source>
</reference>
<evidence type="ECO:0000313" key="1">
    <source>
        <dbReference type="EMBL" id="SQB60278.1"/>
    </source>
</evidence>
<dbReference type="EMBL" id="UAWG01000012">
    <property type="protein sequence ID" value="SQB60278.1"/>
    <property type="molecule type" value="Genomic_DNA"/>
</dbReference>
<protein>
    <submittedName>
        <fullName evidence="1">Uncharacterized protein</fullName>
    </submittedName>
</protein>
<proteinExistence type="predicted"/>
<organism evidence="1 2">
    <name type="scientific">Clostridium perfringens</name>
    <dbReference type="NCBI Taxonomy" id="1502"/>
    <lineage>
        <taxon>Bacteria</taxon>
        <taxon>Bacillati</taxon>
        <taxon>Bacillota</taxon>
        <taxon>Clostridia</taxon>
        <taxon>Eubacteriales</taxon>
        <taxon>Clostridiaceae</taxon>
        <taxon>Clostridium</taxon>
    </lineage>
</organism>
<dbReference type="RefSeq" id="WP_111926588.1">
    <property type="nucleotide sequence ID" value="NZ_UAWG01000012.1"/>
</dbReference>
<sequence length="60" mass="7202">MERKIKVGDEEFDLSEFWLLDKPTNYKVLIGFSKEELERRAADMYMHMEKIIAEKGEMEC</sequence>
<dbReference type="AlphaFoldDB" id="A0A2X2Y2S1"/>
<accession>A0A2X2Y2S1</accession>
<dbReference type="Proteomes" id="UP000249986">
    <property type="component" value="Unassembled WGS sequence"/>
</dbReference>